<gene>
    <name evidence="2" type="ORF">F8153_08890</name>
</gene>
<accession>A0A833HNI7</accession>
<feature type="transmembrane region" description="Helical" evidence="1">
    <location>
        <begin position="88"/>
        <end position="106"/>
    </location>
</feature>
<feature type="transmembrane region" description="Helical" evidence="1">
    <location>
        <begin position="349"/>
        <end position="373"/>
    </location>
</feature>
<dbReference type="OrthoDB" id="3010386at2"/>
<sequence length="434" mass="50419">MKSLPIKMFTLYILTTLFLSFYGPMKYYNYDKFPVFIYIIGFLLSLYIGYAIANKYKIVINKKREYSDEMVNAISANNKRKIMKFVKISLNIAFLSILLEFLEVLLKNPASLSISNMASNYLDLNLGEDGSFYSFPILFRFLTGFFRNATMILGIYYWKNLKLRFKSIFIFFIILLVMVNMVAYGTQKFLGDIIIYTIIVLAIKMMDSDRRRTKKIVMISISLVMVLIIIFTFVQAQRYALLGITAENYGFRAGGQLYFDTDHIIFKILGNELGLGFAILLTGYLSSGYYGLSLCFKLPFQWTYGIGNSYFMSKLIAVLFNTSEIYEKTYLNRMTEVFGRNGLRTWNTIFPWLASDFTFIGTLFVFVIVGYLWQTAWLEIIKHQNPISIVLFATISLGLVFVPANNQLLNSIDTFIATIFTISYWIMFHRRYNF</sequence>
<proteinExistence type="predicted"/>
<reference evidence="2 3" key="1">
    <citation type="submission" date="2019-10" db="EMBL/GenBank/DDBJ databases">
        <title>Alkaliphilus serpentinus sp. nov. and Alkaliphilus pronyensis sp. nov., two novel anaerobic alkaliphilic species isolated from the serpentinized-hosted hydrothermal field of the Prony Bay (New Caledonia).</title>
        <authorList>
            <person name="Postec A."/>
        </authorList>
    </citation>
    <scope>NUCLEOTIDE SEQUENCE [LARGE SCALE GENOMIC DNA]</scope>
    <source>
        <strain evidence="2 3">LacT</strain>
    </source>
</reference>
<evidence type="ECO:0000313" key="2">
    <source>
        <dbReference type="EMBL" id="KAB3529705.1"/>
    </source>
</evidence>
<feature type="transmembrane region" description="Helical" evidence="1">
    <location>
        <begin position="273"/>
        <end position="292"/>
    </location>
</feature>
<evidence type="ECO:0000313" key="3">
    <source>
        <dbReference type="Proteomes" id="UP000465601"/>
    </source>
</evidence>
<keyword evidence="3" id="KW-1185">Reference proteome</keyword>
<keyword evidence="1" id="KW-0812">Transmembrane</keyword>
<dbReference type="AlphaFoldDB" id="A0A833HNI7"/>
<evidence type="ECO:0008006" key="4">
    <source>
        <dbReference type="Google" id="ProtNLM"/>
    </source>
</evidence>
<dbReference type="RefSeq" id="WP_151866006.1">
    <property type="nucleotide sequence ID" value="NZ_WBZB01000026.1"/>
</dbReference>
<feature type="transmembrane region" description="Helical" evidence="1">
    <location>
        <begin position="385"/>
        <end position="402"/>
    </location>
</feature>
<protein>
    <recommendedName>
        <fullName evidence="4">Oligosaccharide repeat unit polymerase</fullName>
    </recommendedName>
</protein>
<feature type="transmembrane region" description="Helical" evidence="1">
    <location>
        <begin position="9"/>
        <end position="29"/>
    </location>
</feature>
<feature type="transmembrane region" description="Helical" evidence="1">
    <location>
        <begin position="408"/>
        <end position="428"/>
    </location>
</feature>
<feature type="transmembrane region" description="Helical" evidence="1">
    <location>
        <begin position="137"/>
        <end position="158"/>
    </location>
</feature>
<evidence type="ECO:0000256" key="1">
    <source>
        <dbReference type="SAM" id="Phobius"/>
    </source>
</evidence>
<feature type="transmembrane region" description="Helical" evidence="1">
    <location>
        <begin position="189"/>
        <end position="205"/>
    </location>
</feature>
<feature type="transmembrane region" description="Helical" evidence="1">
    <location>
        <begin position="217"/>
        <end position="236"/>
    </location>
</feature>
<comment type="caution">
    <text evidence="2">The sequence shown here is derived from an EMBL/GenBank/DDBJ whole genome shotgun (WGS) entry which is preliminary data.</text>
</comment>
<dbReference type="Proteomes" id="UP000465601">
    <property type="component" value="Unassembled WGS sequence"/>
</dbReference>
<keyword evidence="1" id="KW-0472">Membrane</keyword>
<keyword evidence="1" id="KW-1133">Transmembrane helix</keyword>
<name>A0A833HNI7_9FIRM</name>
<dbReference type="EMBL" id="WBZB01000026">
    <property type="protein sequence ID" value="KAB3529705.1"/>
    <property type="molecule type" value="Genomic_DNA"/>
</dbReference>
<feature type="transmembrane region" description="Helical" evidence="1">
    <location>
        <begin position="165"/>
        <end position="183"/>
    </location>
</feature>
<organism evidence="2 3">
    <name type="scientific">Alkaliphilus serpentinus</name>
    <dbReference type="NCBI Taxonomy" id="1482731"/>
    <lineage>
        <taxon>Bacteria</taxon>
        <taxon>Bacillati</taxon>
        <taxon>Bacillota</taxon>
        <taxon>Clostridia</taxon>
        <taxon>Peptostreptococcales</taxon>
        <taxon>Natronincolaceae</taxon>
        <taxon>Alkaliphilus</taxon>
    </lineage>
</organism>
<feature type="transmembrane region" description="Helical" evidence="1">
    <location>
        <begin position="35"/>
        <end position="53"/>
    </location>
</feature>